<sequence length="124" mass="13452">MMMGNAWWNLTLRFLLELSALLGLGMAGWTISTEFWRWILAIALPLVAAVFWGTFAVLNDPSRSGQAPVPVSGAVRLVLELIVLFGGAAGYYLAGHAATGIVMALLIALSYAFSLDRLGWLLRQ</sequence>
<keyword evidence="1" id="KW-1133">Transmembrane helix</keyword>
<reference evidence="2 3" key="1">
    <citation type="submission" date="2023-08" db="EMBL/GenBank/DDBJ databases">
        <title>Implementing the SeqCode for naming new Mesorhizobium species isolated from Vachellia karroo root nodules.</title>
        <authorList>
            <person name="Van Lill M."/>
        </authorList>
    </citation>
    <scope>NUCLEOTIDE SEQUENCE [LARGE SCALE GENOMIC DNA]</scope>
    <source>
        <strain evidence="2 3">VK23A</strain>
    </source>
</reference>
<feature type="transmembrane region" description="Helical" evidence="1">
    <location>
        <begin position="12"/>
        <end position="32"/>
    </location>
</feature>
<dbReference type="EMBL" id="JAVIIZ010000005">
    <property type="protein sequence ID" value="MDX8472603.1"/>
    <property type="molecule type" value="Genomic_DNA"/>
</dbReference>
<evidence type="ECO:0000313" key="2">
    <source>
        <dbReference type="EMBL" id="MDX8472603.1"/>
    </source>
</evidence>
<protein>
    <submittedName>
        <fullName evidence="2">YrdB family protein</fullName>
    </submittedName>
</protein>
<accession>A0ABU4XCU0</accession>
<proteinExistence type="predicted"/>
<feature type="transmembrane region" description="Helical" evidence="1">
    <location>
        <begin position="38"/>
        <end position="58"/>
    </location>
</feature>
<keyword evidence="3" id="KW-1185">Reference proteome</keyword>
<feature type="transmembrane region" description="Helical" evidence="1">
    <location>
        <begin position="97"/>
        <end position="115"/>
    </location>
</feature>
<dbReference type="RefSeq" id="WP_320315581.1">
    <property type="nucleotide sequence ID" value="NZ_JAVIIX010000002.1"/>
</dbReference>
<dbReference type="Pfam" id="PF10823">
    <property type="entry name" value="DUF2568"/>
    <property type="match status" value="1"/>
</dbReference>
<name>A0ABU4XCU0_9HYPH</name>
<evidence type="ECO:0000313" key="3">
    <source>
        <dbReference type="Proteomes" id="UP001271780"/>
    </source>
</evidence>
<organism evidence="2 3">
    <name type="scientific">Mesorhizobium dulcispinae</name>
    <dbReference type="NCBI Taxonomy" id="3072316"/>
    <lineage>
        <taxon>Bacteria</taxon>
        <taxon>Pseudomonadati</taxon>
        <taxon>Pseudomonadota</taxon>
        <taxon>Alphaproteobacteria</taxon>
        <taxon>Hyphomicrobiales</taxon>
        <taxon>Phyllobacteriaceae</taxon>
        <taxon>Mesorhizobium</taxon>
    </lineage>
</organism>
<dbReference type="Proteomes" id="UP001271780">
    <property type="component" value="Unassembled WGS sequence"/>
</dbReference>
<dbReference type="InterPro" id="IPR021214">
    <property type="entry name" value="DUF2568"/>
</dbReference>
<keyword evidence="1" id="KW-0472">Membrane</keyword>
<keyword evidence="1" id="KW-0812">Transmembrane</keyword>
<comment type="caution">
    <text evidence="2">The sequence shown here is derived from an EMBL/GenBank/DDBJ whole genome shotgun (WGS) entry which is preliminary data.</text>
</comment>
<evidence type="ECO:0000256" key="1">
    <source>
        <dbReference type="SAM" id="Phobius"/>
    </source>
</evidence>
<gene>
    <name evidence="2" type="ORF">RFM27_11005</name>
</gene>